<evidence type="ECO:0000256" key="2">
    <source>
        <dbReference type="ARBA" id="ARBA00022741"/>
    </source>
</evidence>
<dbReference type="GO" id="GO:0004674">
    <property type="term" value="F:protein serine/threonine kinase activity"/>
    <property type="evidence" value="ECO:0007669"/>
    <property type="project" value="UniProtKB-EC"/>
</dbReference>
<dbReference type="SMART" id="SM00220">
    <property type="entry name" value="S_TKc"/>
    <property type="match status" value="1"/>
</dbReference>
<dbReference type="STRING" id="52.CMC5_041330"/>
<evidence type="ECO:0000256" key="4">
    <source>
        <dbReference type="ARBA" id="ARBA00022840"/>
    </source>
</evidence>
<reference evidence="7 8" key="1">
    <citation type="submission" date="2015-07" db="EMBL/GenBank/DDBJ databases">
        <title>Genome analysis of myxobacterium Chondromyces crocatus Cm c5 reveals a high potential for natural compound synthesis and the genetic basis for the loss of fruiting body formation.</title>
        <authorList>
            <person name="Zaburannyi N."/>
            <person name="Bunk B."/>
            <person name="Maier J."/>
            <person name="Overmann J."/>
            <person name="Mueller R."/>
        </authorList>
    </citation>
    <scope>NUCLEOTIDE SEQUENCE [LARGE SCALE GENOMIC DNA]</scope>
    <source>
        <strain evidence="7 8">Cm c5</strain>
    </source>
</reference>
<evidence type="ECO:0000256" key="3">
    <source>
        <dbReference type="ARBA" id="ARBA00022777"/>
    </source>
</evidence>
<dbReference type="InterPro" id="IPR008271">
    <property type="entry name" value="Ser/Thr_kinase_AS"/>
</dbReference>
<feature type="region of interest" description="Disordered" evidence="5">
    <location>
        <begin position="284"/>
        <end position="306"/>
    </location>
</feature>
<gene>
    <name evidence="7" type="ORF">CMC5_041330</name>
</gene>
<evidence type="ECO:0000259" key="6">
    <source>
        <dbReference type="PROSITE" id="PS50011"/>
    </source>
</evidence>
<keyword evidence="1 7" id="KW-0808">Transferase</keyword>
<accession>A0A0K1EGI4</accession>
<organism evidence="7 8">
    <name type="scientific">Chondromyces crocatus</name>
    <dbReference type="NCBI Taxonomy" id="52"/>
    <lineage>
        <taxon>Bacteria</taxon>
        <taxon>Pseudomonadati</taxon>
        <taxon>Myxococcota</taxon>
        <taxon>Polyangia</taxon>
        <taxon>Polyangiales</taxon>
        <taxon>Polyangiaceae</taxon>
        <taxon>Chondromyces</taxon>
    </lineage>
</organism>
<keyword evidence="2" id="KW-0547">Nucleotide-binding</keyword>
<dbReference type="InterPro" id="IPR011009">
    <property type="entry name" value="Kinase-like_dom_sf"/>
</dbReference>
<keyword evidence="3 7" id="KW-0418">Kinase</keyword>
<proteinExistence type="predicted"/>
<dbReference type="AlphaFoldDB" id="A0A0K1EGI4"/>
<keyword evidence="4" id="KW-0067">ATP-binding</keyword>
<dbReference type="Gene3D" id="3.30.200.20">
    <property type="entry name" value="Phosphorylase Kinase, domain 1"/>
    <property type="match status" value="1"/>
</dbReference>
<dbReference type="OrthoDB" id="9801841at2"/>
<name>A0A0K1EGI4_CHOCO</name>
<dbReference type="Pfam" id="PF00069">
    <property type="entry name" value="Pkinase"/>
    <property type="match status" value="1"/>
</dbReference>
<evidence type="ECO:0000313" key="7">
    <source>
        <dbReference type="EMBL" id="AKT39980.1"/>
    </source>
</evidence>
<feature type="compositionally biased region" description="Low complexity" evidence="5">
    <location>
        <begin position="342"/>
        <end position="362"/>
    </location>
</feature>
<dbReference type="EC" id="2.7.11.1" evidence="7"/>
<keyword evidence="8" id="KW-1185">Reference proteome</keyword>
<dbReference type="GO" id="GO:0005524">
    <property type="term" value="F:ATP binding"/>
    <property type="evidence" value="ECO:0007669"/>
    <property type="project" value="UniProtKB-KW"/>
</dbReference>
<dbReference type="KEGG" id="ccro:CMC5_041330"/>
<dbReference type="Gene3D" id="1.10.510.10">
    <property type="entry name" value="Transferase(Phosphotransferase) domain 1"/>
    <property type="match status" value="1"/>
</dbReference>
<feature type="region of interest" description="Disordered" evidence="5">
    <location>
        <begin position="339"/>
        <end position="446"/>
    </location>
</feature>
<protein>
    <submittedName>
        <fullName evidence="7">Protein kinase</fullName>
        <ecNumber evidence="7">2.7.11.1</ecNumber>
    </submittedName>
</protein>
<dbReference type="Proteomes" id="UP000067626">
    <property type="component" value="Chromosome"/>
</dbReference>
<dbReference type="CDD" id="cd14014">
    <property type="entry name" value="STKc_PknB_like"/>
    <property type="match status" value="1"/>
</dbReference>
<dbReference type="PANTHER" id="PTHR43289:SF6">
    <property type="entry name" value="SERINE_THREONINE-PROTEIN KINASE NEKL-3"/>
    <property type="match status" value="1"/>
</dbReference>
<dbReference type="PROSITE" id="PS50011">
    <property type="entry name" value="PROTEIN_KINASE_DOM"/>
    <property type="match status" value="1"/>
</dbReference>
<dbReference type="EMBL" id="CP012159">
    <property type="protein sequence ID" value="AKT39980.1"/>
    <property type="molecule type" value="Genomic_DNA"/>
</dbReference>
<dbReference type="PROSITE" id="PS00108">
    <property type="entry name" value="PROTEIN_KINASE_ST"/>
    <property type="match status" value="1"/>
</dbReference>
<evidence type="ECO:0000313" key="8">
    <source>
        <dbReference type="Proteomes" id="UP000067626"/>
    </source>
</evidence>
<dbReference type="InterPro" id="IPR000719">
    <property type="entry name" value="Prot_kinase_dom"/>
</dbReference>
<feature type="domain" description="Protein kinase" evidence="6">
    <location>
        <begin position="1"/>
        <end position="247"/>
    </location>
</feature>
<dbReference type="PANTHER" id="PTHR43289">
    <property type="entry name" value="MITOGEN-ACTIVATED PROTEIN KINASE KINASE KINASE 20-RELATED"/>
    <property type="match status" value="1"/>
</dbReference>
<sequence length="446" mass="46389">MGRVLLAHDPVLDREVALKHLRDDLRIPRDVRDGLVIRMRHEARAAARVTHPNIVTLHDMGEDPGLGMYLVFEYVEGPTLKERLYDGPLSPQQAARLARELGEALTLAHKAGVVHRDVKPENIILASTGGKVADFGIARIPDSTLTHQGGLMGTPAYSAPETFKAGRFSPASDQFSLAAVMYEATSGERAFPGDDAVTVTARIAHESPEAVGKQLGCPALDDVLARGLAKRPEDRYPSCEAFGHALALALEGVPGFRAQGFPAAAPSSPGQGSDPRLAAFPGGREAMPSGLVDTGSSGLRTDSSFPQRDRKLGQVILGGAVIVVTAMLLLRTALRSVDGSDASPAAEETSATVATASTAPTVQARPPSPTKVTRPRVDPATSTGGRPSTDAELDAGVPPDAQGSATGSEDGTEAAGENDAPTPPPDPASSVDATGGDVPSDLVERR</sequence>
<evidence type="ECO:0000256" key="5">
    <source>
        <dbReference type="SAM" id="MobiDB-lite"/>
    </source>
</evidence>
<dbReference type="SUPFAM" id="SSF56112">
    <property type="entry name" value="Protein kinase-like (PK-like)"/>
    <property type="match status" value="1"/>
</dbReference>
<dbReference type="PATRIC" id="fig|52.7.peg.4549"/>
<evidence type="ECO:0000256" key="1">
    <source>
        <dbReference type="ARBA" id="ARBA00022679"/>
    </source>
</evidence>
<feature type="compositionally biased region" description="Polar residues" evidence="5">
    <location>
        <begin position="294"/>
        <end position="306"/>
    </location>
</feature>